<keyword evidence="8" id="KW-1185">Reference proteome</keyword>
<evidence type="ECO:0000313" key="7">
    <source>
        <dbReference type="EMBL" id="VFQ98111.1"/>
    </source>
</evidence>
<proteinExistence type="inferred from homology"/>
<dbReference type="OrthoDB" id="1305555at2759"/>
<feature type="transmembrane region" description="Helical" evidence="6">
    <location>
        <begin position="164"/>
        <end position="182"/>
    </location>
</feature>
<dbReference type="InterPro" id="IPR002528">
    <property type="entry name" value="MATE_fam"/>
</dbReference>
<evidence type="ECO:0000313" key="8">
    <source>
        <dbReference type="Proteomes" id="UP000595140"/>
    </source>
</evidence>
<feature type="transmembrane region" description="Helical" evidence="6">
    <location>
        <begin position="302"/>
        <end position="326"/>
    </location>
</feature>
<name>A0A484N9R4_9ASTE</name>
<feature type="transmembrane region" description="Helical" evidence="6">
    <location>
        <begin position="277"/>
        <end position="296"/>
    </location>
</feature>
<feature type="transmembrane region" description="Helical" evidence="6">
    <location>
        <begin position="446"/>
        <end position="467"/>
    </location>
</feature>
<organism evidence="7 8">
    <name type="scientific">Cuscuta campestris</name>
    <dbReference type="NCBI Taxonomy" id="132261"/>
    <lineage>
        <taxon>Eukaryota</taxon>
        <taxon>Viridiplantae</taxon>
        <taxon>Streptophyta</taxon>
        <taxon>Embryophyta</taxon>
        <taxon>Tracheophyta</taxon>
        <taxon>Spermatophyta</taxon>
        <taxon>Magnoliopsida</taxon>
        <taxon>eudicotyledons</taxon>
        <taxon>Gunneridae</taxon>
        <taxon>Pentapetalae</taxon>
        <taxon>asterids</taxon>
        <taxon>lamiids</taxon>
        <taxon>Solanales</taxon>
        <taxon>Convolvulaceae</taxon>
        <taxon>Cuscuteae</taxon>
        <taxon>Cuscuta</taxon>
        <taxon>Cuscuta subgen. Grammica</taxon>
        <taxon>Cuscuta sect. Cleistogrammica</taxon>
    </lineage>
</organism>
<feature type="transmembrane region" description="Helical" evidence="6">
    <location>
        <begin position="219"/>
        <end position="242"/>
    </location>
</feature>
<dbReference type="GO" id="GO:0016020">
    <property type="term" value="C:membrane"/>
    <property type="evidence" value="ECO:0007669"/>
    <property type="project" value="UniProtKB-SubCell"/>
</dbReference>
<keyword evidence="3 6" id="KW-0812">Transmembrane</keyword>
<evidence type="ECO:0000256" key="1">
    <source>
        <dbReference type="ARBA" id="ARBA00004141"/>
    </source>
</evidence>
<feature type="transmembrane region" description="Helical" evidence="6">
    <location>
        <begin position="46"/>
        <end position="71"/>
    </location>
</feature>
<dbReference type="AlphaFoldDB" id="A0A484N9R4"/>
<dbReference type="PANTHER" id="PTHR11206">
    <property type="entry name" value="MULTIDRUG RESISTANCE PROTEIN"/>
    <property type="match status" value="1"/>
</dbReference>
<dbReference type="GO" id="GO:0015297">
    <property type="term" value="F:antiporter activity"/>
    <property type="evidence" value="ECO:0007669"/>
    <property type="project" value="InterPro"/>
</dbReference>
<evidence type="ECO:0000256" key="2">
    <source>
        <dbReference type="ARBA" id="ARBA00010199"/>
    </source>
</evidence>
<dbReference type="Pfam" id="PF01554">
    <property type="entry name" value="MatE"/>
    <property type="match status" value="2"/>
</dbReference>
<dbReference type="NCBIfam" id="TIGR00797">
    <property type="entry name" value="matE"/>
    <property type="match status" value="1"/>
</dbReference>
<feature type="transmembrane region" description="Helical" evidence="6">
    <location>
        <begin position="126"/>
        <end position="144"/>
    </location>
</feature>
<dbReference type="GO" id="GO:0042910">
    <property type="term" value="F:xenobiotic transmembrane transporter activity"/>
    <property type="evidence" value="ECO:0007669"/>
    <property type="project" value="InterPro"/>
</dbReference>
<dbReference type="Proteomes" id="UP000595140">
    <property type="component" value="Unassembled WGS sequence"/>
</dbReference>
<feature type="transmembrane region" description="Helical" evidence="6">
    <location>
        <begin position="419"/>
        <end position="440"/>
    </location>
</feature>
<evidence type="ECO:0000256" key="5">
    <source>
        <dbReference type="ARBA" id="ARBA00023136"/>
    </source>
</evidence>
<evidence type="ECO:0000256" key="3">
    <source>
        <dbReference type="ARBA" id="ARBA00022692"/>
    </source>
</evidence>
<dbReference type="GO" id="GO:1990961">
    <property type="term" value="P:xenobiotic detoxification by transmembrane export across the plasma membrane"/>
    <property type="evidence" value="ECO:0007669"/>
    <property type="project" value="InterPro"/>
</dbReference>
<reference evidence="7 8" key="1">
    <citation type="submission" date="2018-04" db="EMBL/GenBank/DDBJ databases">
        <authorList>
            <person name="Vogel A."/>
        </authorList>
    </citation>
    <scope>NUCLEOTIDE SEQUENCE [LARGE SCALE GENOMIC DNA]</scope>
</reference>
<keyword evidence="5 6" id="KW-0472">Membrane</keyword>
<feature type="transmembrane region" description="Helical" evidence="6">
    <location>
        <begin position="194"/>
        <end position="213"/>
    </location>
</feature>
<protein>
    <recommendedName>
        <fullName evidence="6">Protein DETOXIFICATION</fullName>
    </recommendedName>
    <alternativeName>
        <fullName evidence="6">Multidrug and toxic compound extrusion protein</fullName>
    </alternativeName>
</protein>
<accession>A0A484N9R4</accession>
<keyword evidence="4 6" id="KW-1133">Transmembrane helix</keyword>
<gene>
    <name evidence="7" type="ORF">CCAM_LOCUS39887</name>
</gene>
<feature type="transmembrane region" description="Helical" evidence="6">
    <location>
        <begin position="386"/>
        <end position="407"/>
    </location>
</feature>
<dbReference type="CDD" id="cd13132">
    <property type="entry name" value="MATE_eukaryotic"/>
    <property type="match status" value="1"/>
</dbReference>
<feature type="transmembrane region" description="Helical" evidence="6">
    <location>
        <begin position="347"/>
        <end position="366"/>
    </location>
</feature>
<comment type="similarity">
    <text evidence="2 6">Belongs to the multi antimicrobial extrusion (MATE) (TC 2.A.66.1) family.</text>
</comment>
<dbReference type="InterPro" id="IPR045069">
    <property type="entry name" value="MATE_euk"/>
</dbReference>
<evidence type="ECO:0000256" key="6">
    <source>
        <dbReference type="RuleBase" id="RU004914"/>
    </source>
</evidence>
<comment type="subcellular location">
    <subcellularLocation>
        <location evidence="1">Membrane</location>
        <topology evidence="1">Multi-pass membrane protein</topology>
    </subcellularLocation>
</comment>
<feature type="transmembrane region" description="Helical" evidence="6">
    <location>
        <begin position="83"/>
        <end position="106"/>
    </location>
</feature>
<sequence>MDNEPMKEKTVLPLYPLPPCKEKLRDFVMMGGSWKRDFVIEAKKQLWIAFPLFFAALLQFLLQVMSLMFVGRLGKSTLAGVSLSISFAYVTGFTVLMGLASTLDTLCGQSFGAQQLHMVGVHTQRAMVVLVSACILIAALWANTERILIVMHQDHEMSRVAGVYSYYMIPSLFAYAILQCLMKFLQTQNNVYPMMLASVVTTLCHGVVCWALVLKSPLGYRGAALATSISYWLNVVFLAGYIKCSLSIRETWTGFSKEAIQNIPTFLKVAVPSTCMLCLKCWTFEIVLILSGLLLNPKLETSVMSICLNTSSLVWMLPFGLSAAISTRVSNELGANQPNAAKLATQVVMFMVLAQGILVATAMISLRNLWGHVYTGEKDVIRHVANMMPLLAVASFLDGIQSVLSGIARGSGWQKIGSIINLGSYYILGVPCAVVLGFVFHLKSKGLWIGVISAFAVQVISFLILTIRTNWEQEAKKAVIRVQNQRTVVEGSNDVVTENPV</sequence>
<evidence type="ECO:0000256" key="4">
    <source>
        <dbReference type="ARBA" id="ARBA00022989"/>
    </source>
</evidence>
<dbReference type="EMBL" id="OOIL02006568">
    <property type="protein sequence ID" value="VFQ98111.1"/>
    <property type="molecule type" value="Genomic_DNA"/>
</dbReference>